<keyword evidence="2" id="KW-1003">Cell membrane</keyword>
<protein>
    <submittedName>
        <fullName evidence="10">Peptidylprolyl isomerase</fullName>
    </submittedName>
</protein>
<keyword evidence="6" id="KW-0143">Chaperone</keyword>
<keyword evidence="5 8" id="KW-0472">Membrane</keyword>
<evidence type="ECO:0000256" key="2">
    <source>
        <dbReference type="ARBA" id="ARBA00022475"/>
    </source>
</evidence>
<dbReference type="GO" id="GO:0005886">
    <property type="term" value="C:plasma membrane"/>
    <property type="evidence" value="ECO:0007669"/>
    <property type="project" value="UniProtKB-SubCell"/>
</dbReference>
<evidence type="ECO:0000313" key="11">
    <source>
        <dbReference type="Proteomes" id="UP000241362"/>
    </source>
</evidence>
<evidence type="ECO:0000256" key="4">
    <source>
        <dbReference type="ARBA" id="ARBA00022989"/>
    </source>
</evidence>
<keyword evidence="11" id="KW-1185">Reference proteome</keyword>
<keyword evidence="3 8" id="KW-0812">Transmembrane</keyword>
<evidence type="ECO:0000256" key="7">
    <source>
        <dbReference type="ARBA" id="ARBA00038408"/>
    </source>
</evidence>
<dbReference type="InterPro" id="IPR027304">
    <property type="entry name" value="Trigger_fact/SurA_dom_sf"/>
</dbReference>
<dbReference type="InterPro" id="IPR052029">
    <property type="entry name" value="PpiD_chaperone"/>
</dbReference>
<dbReference type="EMBL" id="PZKE01000016">
    <property type="protein sequence ID" value="PTE13272.1"/>
    <property type="molecule type" value="Genomic_DNA"/>
</dbReference>
<feature type="domain" description="PpiC" evidence="9">
    <location>
        <begin position="253"/>
        <end position="370"/>
    </location>
</feature>
<evidence type="ECO:0000256" key="3">
    <source>
        <dbReference type="ARBA" id="ARBA00022692"/>
    </source>
</evidence>
<comment type="caution">
    <text evidence="10">The sequence shown here is derived from an EMBL/GenBank/DDBJ whole genome shotgun (WGS) entry which is preliminary data.</text>
</comment>
<evidence type="ECO:0000256" key="1">
    <source>
        <dbReference type="ARBA" id="ARBA00004401"/>
    </source>
</evidence>
<dbReference type="PANTHER" id="PTHR47529">
    <property type="entry name" value="PEPTIDYL-PROLYL CIS-TRANS ISOMERASE D"/>
    <property type="match status" value="1"/>
</dbReference>
<proteinExistence type="inferred from homology"/>
<organism evidence="10 11">
    <name type="scientific">Fuscovulum blasticum DSM 2131</name>
    <dbReference type="NCBI Taxonomy" id="1188250"/>
    <lineage>
        <taxon>Bacteria</taxon>
        <taxon>Pseudomonadati</taxon>
        <taxon>Pseudomonadota</taxon>
        <taxon>Alphaproteobacteria</taxon>
        <taxon>Rhodobacterales</taxon>
        <taxon>Paracoccaceae</taxon>
        <taxon>Pseudogemmobacter</taxon>
    </lineage>
</organism>
<reference evidence="10 11" key="1">
    <citation type="submission" date="2018-03" db="EMBL/GenBank/DDBJ databases">
        <title>Rhodobacter blasticus.</title>
        <authorList>
            <person name="Meyer T.E."/>
            <person name="Miller S."/>
            <person name="Lodha T."/>
            <person name="Gandham S."/>
            <person name="Chintalapati S."/>
            <person name="Chintalapati V.R."/>
        </authorList>
    </citation>
    <scope>NUCLEOTIDE SEQUENCE [LARGE SCALE GENOMIC DNA]</scope>
    <source>
        <strain evidence="10 11">DSM 2131</strain>
    </source>
</reference>
<comment type="similarity">
    <text evidence="7">Belongs to the PpiD chaperone family.</text>
</comment>
<dbReference type="AlphaFoldDB" id="A0A2T4J5V4"/>
<dbReference type="Proteomes" id="UP000241362">
    <property type="component" value="Unassembled WGS sequence"/>
</dbReference>
<dbReference type="GO" id="GO:0003755">
    <property type="term" value="F:peptidyl-prolyl cis-trans isomerase activity"/>
    <property type="evidence" value="ECO:0007669"/>
    <property type="project" value="InterPro"/>
</dbReference>
<gene>
    <name evidence="10" type="ORF">C5F44_14680</name>
</gene>
<dbReference type="PANTHER" id="PTHR47529:SF1">
    <property type="entry name" value="PERIPLASMIC CHAPERONE PPID"/>
    <property type="match status" value="1"/>
</dbReference>
<dbReference type="Pfam" id="PF13145">
    <property type="entry name" value="Rotamase_2"/>
    <property type="match status" value="1"/>
</dbReference>
<name>A0A2T4J5V4_FUSBL</name>
<feature type="transmembrane region" description="Helical" evidence="8">
    <location>
        <begin position="20"/>
        <end position="40"/>
    </location>
</feature>
<evidence type="ECO:0000313" key="10">
    <source>
        <dbReference type="EMBL" id="PTE13272.1"/>
    </source>
</evidence>
<dbReference type="Gene3D" id="1.10.4030.10">
    <property type="entry name" value="Porin chaperone SurA, peptide-binding domain"/>
    <property type="match status" value="1"/>
</dbReference>
<evidence type="ECO:0000259" key="9">
    <source>
        <dbReference type="Pfam" id="PF13145"/>
    </source>
</evidence>
<sequence>MAKTTDDEAKKPVSRGQKTAAWLMTGMLILGLGGFGVTNFGGNVSSIGSVGDITLSVDDYARAVRQEVAAFSAQLGSQIPVSEAIGFGLDRKALQGLVTRAALDDAALKMGLSVGDQTVAAEVLKISAFQGTSGTFDRAAYRQVLQREGLTEAAFEESVRRDVARSLLQGAVAGGFAAPEALTETLYKWIAERRGFAMIRLTEADLAAPVPAPTDDQLKAYYDANIAAFTHPEAKRIAYAALLPEMIAKDQPVDEAAVRKMYDQRISEFVVPERRLVERLVYPDQAAADAAKAKLDGGATFDSLVAERGLTMDAVDMGDVSKPDLGAAGDAVFAAAVGSVVPATSDLGPALFRVNGVLDGEETSFDEAKDGLSEELRMDAARRAISDKVEEIDDLLAGGTSLEDLARETGMEYSTLDHVVGQQGEAPLEGYQAFRAAADKVKDGDFAEAVVLEDGGVVALEFLETVPAAPIPFDEAKEKVAESWREAEVKKALSAQAIAFKAAVEGGASLGSLGIVDQTPEISRDGFVEGAPQSLLPAVFTMAEGEVRVIEEGDFIALLRLETVKPAEATGEEADALRAALRAQIEQAISQDAFSAFATAVSAEAGITLDQTAINAVNARLQ</sequence>
<comment type="subcellular location">
    <subcellularLocation>
        <location evidence="1">Cell membrane</location>
        <topology evidence="1">Single-pass type II membrane protein</topology>
    </subcellularLocation>
</comment>
<accession>A0A2T4J5V4</accession>
<evidence type="ECO:0000256" key="5">
    <source>
        <dbReference type="ARBA" id="ARBA00023136"/>
    </source>
</evidence>
<dbReference type="Pfam" id="PF13624">
    <property type="entry name" value="SurA_N_3"/>
    <property type="match status" value="1"/>
</dbReference>
<keyword evidence="4 8" id="KW-1133">Transmembrane helix</keyword>
<dbReference type="InterPro" id="IPR000297">
    <property type="entry name" value="PPIase_PpiC"/>
</dbReference>
<evidence type="ECO:0000256" key="8">
    <source>
        <dbReference type="SAM" id="Phobius"/>
    </source>
</evidence>
<keyword evidence="10" id="KW-0413">Isomerase</keyword>
<dbReference type="RefSeq" id="WP_107674298.1">
    <property type="nucleotide sequence ID" value="NZ_PZKE01000016.1"/>
</dbReference>
<evidence type="ECO:0000256" key="6">
    <source>
        <dbReference type="ARBA" id="ARBA00023186"/>
    </source>
</evidence>
<dbReference type="SUPFAM" id="SSF109998">
    <property type="entry name" value="Triger factor/SurA peptide-binding domain-like"/>
    <property type="match status" value="1"/>
</dbReference>